<dbReference type="FunFam" id="3.20.20.80:FF:000010">
    <property type="entry name" value="glucan endo-1,3-beta-glucosidase, basic"/>
    <property type="match status" value="1"/>
</dbReference>
<proteinExistence type="inferred from homology"/>
<evidence type="ECO:0008006" key="8">
    <source>
        <dbReference type="Google" id="ProtNLM"/>
    </source>
</evidence>
<keyword evidence="3" id="KW-0326">Glycosidase</keyword>
<evidence type="ECO:0000313" key="7">
    <source>
        <dbReference type="Proteomes" id="UP000298416"/>
    </source>
</evidence>
<evidence type="ECO:0000256" key="2">
    <source>
        <dbReference type="ARBA" id="ARBA00022801"/>
    </source>
</evidence>
<keyword evidence="2" id="KW-0378">Hydrolase</keyword>
<protein>
    <recommendedName>
        <fullName evidence="8">Glucan endo-1,3-beta-D-glucosidase</fullName>
    </recommendedName>
</protein>
<dbReference type="InterPro" id="IPR000490">
    <property type="entry name" value="Glyco_hydro_17"/>
</dbReference>
<dbReference type="Pfam" id="PF00332">
    <property type="entry name" value="Glyco_hydro_17"/>
    <property type="match status" value="1"/>
</dbReference>
<reference evidence="6" key="1">
    <citation type="submission" date="2018-01" db="EMBL/GenBank/DDBJ databases">
        <authorList>
            <person name="Mao J.F."/>
        </authorList>
    </citation>
    <scope>NUCLEOTIDE SEQUENCE</scope>
    <source>
        <strain evidence="6">Huo1</strain>
        <tissue evidence="6">Leaf</tissue>
    </source>
</reference>
<dbReference type="InterPro" id="IPR017853">
    <property type="entry name" value="GH"/>
</dbReference>
<comment type="caution">
    <text evidence="6">The sequence shown here is derived from an EMBL/GenBank/DDBJ whole genome shotgun (WGS) entry which is preliminary data.</text>
</comment>
<dbReference type="PANTHER" id="PTHR32227">
    <property type="entry name" value="GLUCAN ENDO-1,3-BETA-GLUCOSIDASE BG1-RELATED-RELATED"/>
    <property type="match status" value="1"/>
</dbReference>
<feature type="region of interest" description="Disordered" evidence="5">
    <location>
        <begin position="204"/>
        <end position="239"/>
    </location>
</feature>
<gene>
    <name evidence="6" type="ORF">SASPL_148081</name>
</gene>
<reference evidence="6" key="2">
    <citation type="submission" date="2020-08" db="EMBL/GenBank/DDBJ databases">
        <title>Plant Genome Project.</title>
        <authorList>
            <person name="Zhang R.-G."/>
        </authorList>
    </citation>
    <scope>NUCLEOTIDE SEQUENCE</scope>
    <source>
        <strain evidence="6">Huo1</strain>
        <tissue evidence="6">Leaf</tissue>
    </source>
</reference>
<dbReference type="SUPFAM" id="SSF51445">
    <property type="entry name" value="(Trans)glycosidases"/>
    <property type="match status" value="1"/>
</dbReference>
<evidence type="ECO:0000256" key="3">
    <source>
        <dbReference type="ARBA" id="ARBA00023295"/>
    </source>
</evidence>
<dbReference type="Gene3D" id="3.20.20.80">
    <property type="entry name" value="Glycosidases"/>
    <property type="match status" value="1"/>
</dbReference>
<dbReference type="GO" id="GO:0005975">
    <property type="term" value="P:carbohydrate metabolic process"/>
    <property type="evidence" value="ECO:0007669"/>
    <property type="project" value="InterPro"/>
</dbReference>
<dbReference type="GO" id="GO:0004553">
    <property type="term" value="F:hydrolase activity, hydrolyzing O-glycosyl compounds"/>
    <property type="evidence" value="ECO:0007669"/>
    <property type="project" value="InterPro"/>
</dbReference>
<dbReference type="InterPro" id="IPR044965">
    <property type="entry name" value="Glyco_hydro_17_plant"/>
</dbReference>
<evidence type="ECO:0000313" key="6">
    <source>
        <dbReference type="EMBL" id="KAG6390347.1"/>
    </source>
</evidence>
<organism evidence="6">
    <name type="scientific">Salvia splendens</name>
    <name type="common">Scarlet sage</name>
    <dbReference type="NCBI Taxonomy" id="180675"/>
    <lineage>
        <taxon>Eukaryota</taxon>
        <taxon>Viridiplantae</taxon>
        <taxon>Streptophyta</taxon>
        <taxon>Embryophyta</taxon>
        <taxon>Tracheophyta</taxon>
        <taxon>Spermatophyta</taxon>
        <taxon>Magnoliopsida</taxon>
        <taxon>eudicotyledons</taxon>
        <taxon>Gunneridae</taxon>
        <taxon>Pentapetalae</taxon>
        <taxon>asterids</taxon>
        <taxon>lamiids</taxon>
        <taxon>Lamiales</taxon>
        <taxon>Lamiaceae</taxon>
        <taxon>Nepetoideae</taxon>
        <taxon>Mentheae</taxon>
        <taxon>Salviinae</taxon>
        <taxon>Salvia</taxon>
        <taxon>Salvia subgen. Calosphace</taxon>
        <taxon>core Calosphace</taxon>
    </lineage>
</organism>
<dbReference type="EMBL" id="PNBA02000019">
    <property type="protein sequence ID" value="KAG6390347.1"/>
    <property type="molecule type" value="Genomic_DNA"/>
</dbReference>
<evidence type="ECO:0000256" key="1">
    <source>
        <dbReference type="ARBA" id="ARBA00008773"/>
    </source>
</evidence>
<keyword evidence="7" id="KW-1185">Reference proteome</keyword>
<sequence>MRIYDTYKPALEALRGSDIELTVGILNMQLEEIAASQANANRWVQNNIRNYGNVRFRAIIVGNEVSPIRPDTARYVPFLLNAMRKIRAALDAAGLRQIKVTTAIETEVVDPTTNFPPNKGDFRREVRPFLDPIVAFLSDTGAPLFANIYPFFAYLNNKAQISFNYAFLQPNSGITADGVYYDNLYYALVDAVNAALEKSAARVSGAASADQGRPKKPPPEVGGGESGVPTAGSGDATSSIENARIYNNNLVRVVKKGTPRRPGKPIETYIFAMFDESDKPGSEMEKHFGLFNANGNPKYPMNFN</sequence>
<dbReference type="Proteomes" id="UP000298416">
    <property type="component" value="Unassembled WGS sequence"/>
</dbReference>
<evidence type="ECO:0000256" key="5">
    <source>
        <dbReference type="SAM" id="MobiDB-lite"/>
    </source>
</evidence>
<name>A0A8X8Z417_SALSN</name>
<evidence type="ECO:0000256" key="4">
    <source>
        <dbReference type="RuleBase" id="RU004335"/>
    </source>
</evidence>
<accession>A0A8X8Z417</accession>
<comment type="similarity">
    <text evidence="1 4">Belongs to the glycosyl hydrolase 17 family.</text>
</comment>
<dbReference type="AlphaFoldDB" id="A0A8X8Z417"/>